<feature type="transmembrane region" description="Helical" evidence="2">
    <location>
        <begin position="101"/>
        <end position="122"/>
    </location>
</feature>
<evidence type="ECO:0000256" key="1">
    <source>
        <dbReference type="SAM" id="MobiDB-lite"/>
    </source>
</evidence>
<comment type="caution">
    <text evidence="3">The sequence shown here is derived from an EMBL/GenBank/DDBJ whole genome shotgun (WGS) entry which is preliminary data.</text>
</comment>
<keyword evidence="2" id="KW-0812">Transmembrane</keyword>
<keyword evidence="4" id="KW-1185">Reference proteome</keyword>
<keyword evidence="2" id="KW-1133">Transmembrane helix</keyword>
<gene>
    <name evidence="3" type="ORF">GCM10012287_30330</name>
</gene>
<keyword evidence="2" id="KW-0472">Membrane</keyword>
<protein>
    <submittedName>
        <fullName evidence="3">Uncharacterized protein</fullName>
    </submittedName>
</protein>
<feature type="transmembrane region" description="Helical" evidence="2">
    <location>
        <begin position="161"/>
        <end position="177"/>
    </location>
</feature>
<evidence type="ECO:0000313" key="4">
    <source>
        <dbReference type="Proteomes" id="UP000631535"/>
    </source>
</evidence>
<feature type="region of interest" description="Disordered" evidence="1">
    <location>
        <begin position="1"/>
        <end position="48"/>
    </location>
</feature>
<feature type="transmembrane region" description="Helical" evidence="2">
    <location>
        <begin position="59"/>
        <end position="81"/>
    </location>
</feature>
<reference evidence="4" key="1">
    <citation type="journal article" date="2019" name="Int. J. Syst. Evol. Microbiol.">
        <title>The Global Catalogue of Microorganisms (GCM) 10K type strain sequencing project: providing services to taxonomists for standard genome sequencing and annotation.</title>
        <authorList>
            <consortium name="The Broad Institute Genomics Platform"/>
            <consortium name="The Broad Institute Genome Sequencing Center for Infectious Disease"/>
            <person name="Wu L."/>
            <person name="Ma J."/>
        </authorList>
    </citation>
    <scope>NUCLEOTIDE SEQUENCE [LARGE SCALE GENOMIC DNA]</scope>
    <source>
        <strain evidence="4">CGMCC 4.7178</strain>
    </source>
</reference>
<evidence type="ECO:0000313" key="3">
    <source>
        <dbReference type="EMBL" id="GGO50490.1"/>
    </source>
</evidence>
<dbReference type="RefSeq" id="WP_189037663.1">
    <property type="nucleotide sequence ID" value="NZ_BMMP01000009.1"/>
</dbReference>
<dbReference type="EMBL" id="BMMP01000009">
    <property type="protein sequence ID" value="GGO50490.1"/>
    <property type="molecule type" value="Genomic_DNA"/>
</dbReference>
<organism evidence="3 4">
    <name type="scientific">Streptomyces daqingensis</name>
    <dbReference type="NCBI Taxonomy" id="1472640"/>
    <lineage>
        <taxon>Bacteria</taxon>
        <taxon>Bacillati</taxon>
        <taxon>Actinomycetota</taxon>
        <taxon>Actinomycetes</taxon>
        <taxon>Kitasatosporales</taxon>
        <taxon>Streptomycetaceae</taxon>
        <taxon>Streptomyces</taxon>
    </lineage>
</organism>
<sequence length="218" mass="22428">MTDSQFPTSSPAGGTSPAGPSSQAGASGPDGDGPAAVAGPSGGPLAEPVKQMKQRMPGAVVGVLVIVGLHALMTVFGAWAVVSENYSKQEHNQELIMPMGAAWGVAAVSVGLAAFTLLCVALARTRRPWIRVVFAVWLGFLMVAELLAFIVSVGFGAPNTGALPVLFIDAVGLWTVLGDTAREWFLTPARPADTPPDGWMSDDPDDLDGAYGPASRNG</sequence>
<dbReference type="Proteomes" id="UP000631535">
    <property type="component" value="Unassembled WGS sequence"/>
</dbReference>
<feature type="region of interest" description="Disordered" evidence="1">
    <location>
        <begin position="193"/>
        <end position="218"/>
    </location>
</feature>
<feature type="transmembrane region" description="Helical" evidence="2">
    <location>
        <begin position="134"/>
        <end position="155"/>
    </location>
</feature>
<proteinExistence type="predicted"/>
<evidence type="ECO:0000256" key="2">
    <source>
        <dbReference type="SAM" id="Phobius"/>
    </source>
</evidence>
<feature type="compositionally biased region" description="Low complexity" evidence="1">
    <location>
        <begin position="7"/>
        <end position="39"/>
    </location>
</feature>
<name>A0ABQ2ME52_9ACTN</name>
<accession>A0ABQ2ME52</accession>